<gene>
    <name evidence="2" type="ORF">BC343_20585</name>
</gene>
<feature type="signal peptide" evidence="1">
    <location>
        <begin position="1"/>
        <end position="25"/>
    </location>
</feature>
<protein>
    <recommendedName>
        <fullName evidence="4">TonB C-terminal domain-containing protein</fullName>
    </recommendedName>
</protein>
<dbReference type="EMBL" id="MBTF01000002">
    <property type="protein sequence ID" value="OOQ61374.1"/>
    <property type="molecule type" value="Genomic_DNA"/>
</dbReference>
<evidence type="ECO:0008006" key="4">
    <source>
        <dbReference type="Google" id="ProtNLM"/>
    </source>
</evidence>
<accession>A0A1S9PK93</accession>
<organism evidence="2 3">
    <name type="scientific">Mucilaginibacter pedocola</name>
    <dbReference type="NCBI Taxonomy" id="1792845"/>
    <lineage>
        <taxon>Bacteria</taxon>
        <taxon>Pseudomonadati</taxon>
        <taxon>Bacteroidota</taxon>
        <taxon>Sphingobacteriia</taxon>
        <taxon>Sphingobacteriales</taxon>
        <taxon>Sphingobacteriaceae</taxon>
        <taxon>Mucilaginibacter</taxon>
    </lineage>
</organism>
<name>A0A1S9PK93_9SPHI</name>
<reference evidence="2 3" key="1">
    <citation type="submission" date="2016-07" db="EMBL/GenBank/DDBJ databases">
        <title>Genomic analysis of zinc-resistant bacterium Mucilaginibacter pedocola TBZ30.</title>
        <authorList>
            <person name="Huang J."/>
            <person name="Tang J."/>
        </authorList>
    </citation>
    <scope>NUCLEOTIDE SEQUENCE [LARGE SCALE GENOMIC DNA]</scope>
    <source>
        <strain evidence="2 3">TBZ30</strain>
    </source>
</reference>
<keyword evidence="1" id="KW-0732">Signal</keyword>
<sequence>MKSNSKFVWLLLSVIAQCLSFRAFAQSQDSTIYLFRNVGIAEELVSAIDSADFYRVIPPFTLDGDLVEVNEYYINGRLRSAGKVKPETIKMKYGKGNYEGTYIKFDSIGKRQVIINYSEGVKIGLEYRYYPDGKTYAIINNTDEFDRDMYRIAKVVAFYDRTGNQICTDGEGMGVLYDRDFKPLWKGPIKNGKMEGNWVMAKPLLEGIIVKLIYKDGIFQSGETLEPGNAKPYLFDWPLVKAKPQMDLLEFVQKLKKKIKLSSKSAITSKIIDSMSVSFEVKPDGEIADIETVTPVSEELMNALKLAMGQSTKWEATKVYGIPLRTRVTISLGYKRQIFYGYARSRVVFKTVDNLQEAYYDGIEVENLPAISRRIN</sequence>
<dbReference type="RefSeq" id="WP_078346659.1">
    <property type="nucleotide sequence ID" value="NZ_MBTF01000002.1"/>
</dbReference>
<feature type="chain" id="PRO_5012368467" description="TonB C-terminal domain-containing protein" evidence="1">
    <location>
        <begin position="26"/>
        <end position="376"/>
    </location>
</feature>
<evidence type="ECO:0000256" key="1">
    <source>
        <dbReference type="SAM" id="SignalP"/>
    </source>
</evidence>
<keyword evidence="3" id="KW-1185">Reference proteome</keyword>
<dbReference type="SUPFAM" id="SSF82185">
    <property type="entry name" value="Histone H3 K4-specific methyltransferase SET7/9 N-terminal domain"/>
    <property type="match status" value="1"/>
</dbReference>
<dbReference type="AlphaFoldDB" id="A0A1S9PK93"/>
<dbReference type="Proteomes" id="UP000189739">
    <property type="component" value="Unassembled WGS sequence"/>
</dbReference>
<proteinExistence type="predicted"/>
<dbReference type="STRING" id="1792845.BC343_20585"/>
<comment type="caution">
    <text evidence="2">The sequence shown here is derived from an EMBL/GenBank/DDBJ whole genome shotgun (WGS) entry which is preliminary data.</text>
</comment>
<dbReference type="OrthoDB" id="794577at2"/>
<evidence type="ECO:0000313" key="2">
    <source>
        <dbReference type="EMBL" id="OOQ61374.1"/>
    </source>
</evidence>
<evidence type="ECO:0000313" key="3">
    <source>
        <dbReference type="Proteomes" id="UP000189739"/>
    </source>
</evidence>